<dbReference type="EMBL" id="AERO01000208">
    <property type="protein sequence ID" value="EFW57664.1"/>
    <property type="molecule type" value="Genomic_DNA"/>
</dbReference>
<evidence type="ECO:0000313" key="1">
    <source>
        <dbReference type="EMBL" id="EFW57664.1"/>
    </source>
</evidence>
<protein>
    <submittedName>
        <fullName evidence="1">Uncharacterized protein</fullName>
    </submittedName>
</protein>
<sequence length="54" mass="6234">MESKKAMNDTLIIMKGMLSDQRSESYEKFKSLLSSIDSSYNDALLIEDHQDNYV</sequence>
<name>A0A6N3QEA7_SHIFL</name>
<proteinExistence type="predicted"/>
<dbReference type="AlphaFoldDB" id="A0A6N3QEA7"/>
<reference evidence="1 2" key="1">
    <citation type="submission" date="2011-01" db="EMBL/GenBank/DDBJ databases">
        <title>Shigella flexneri CDC 796-83 whole genome shotgun sequencing project.</title>
        <authorList>
            <person name="Mane S.P."/>
            <person name="Sobral B.W."/>
            <person name="Cebula T."/>
            <person name="Chertkov O."/>
            <person name="Munk A.C."/>
            <person name="Tapia R."/>
            <person name="Green L."/>
            <person name="Rogers Y."/>
            <person name="Detter J.C."/>
            <person name="Bruce D."/>
            <person name="Brettin T.S."/>
        </authorList>
    </citation>
    <scope>NUCLEOTIDE SEQUENCE [LARGE SCALE GENOMIC DNA]</scope>
    <source>
        <strain evidence="1 2">CDC 796-83</strain>
    </source>
</reference>
<gene>
    <name evidence="1" type="ORF">SGF_05034</name>
</gene>
<comment type="caution">
    <text evidence="1">The sequence shown here is derived from an EMBL/GenBank/DDBJ whole genome shotgun (WGS) entry which is preliminary data.</text>
</comment>
<organism evidence="1 2">
    <name type="scientific">Shigella flexneri CDC 796-83</name>
    <dbReference type="NCBI Taxonomy" id="945360"/>
    <lineage>
        <taxon>Bacteria</taxon>
        <taxon>Pseudomonadati</taxon>
        <taxon>Pseudomonadota</taxon>
        <taxon>Gammaproteobacteria</taxon>
        <taxon>Enterobacterales</taxon>
        <taxon>Enterobacteriaceae</taxon>
        <taxon>Shigella</taxon>
    </lineage>
</organism>
<evidence type="ECO:0000313" key="2">
    <source>
        <dbReference type="Proteomes" id="UP000003302"/>
    </source>
</evidence>
<accession>A0A6N3QEA7</accession>
<dbReference type="Proteomes" id="UP000003302">
    <property type="component" value="Unassembled WGS sequence"/>
</dbReference>